<dbReference type="Proteomes" id="UP000285301">
    <property type="component" value="Unassembled WGS sequence"/>
</dbReference>
<evidence type="ECO:0000313" key="4">
    <source>
        <dbReference type="EMBL" id="RWS03598.1"/>
    </source>
</evidence>
<evidence type="ECO:0000313" key="2">
    <source>
        <dbReference type="EMBL" id="RWS02204.1"/>
    </source>
</evidence>
<protein>
    <submittedName>
        <fullName evidence="5">Trypsin-1-like isoform X2</fullName>
    </submittedName>
</protein>
<accession>A0A3S4QHX9</accession>
<dbReference type="STRING" id="1965070.A0A3S4QHX9"/>
<reference evidence="5 6" key="1">
    <citation type="journal article" date="2018" name="Gigascience">
        <title>Genomes of trombidid mites reveal novel predicted allergens and laterally-transferred genes associated with secondary metabolism.</title>
        <authorList>
            <person name="Dong X."/>
            <person name="Chaisiri K."/>
            <person name="Xia D."/>
            <person name="Armstrong S.D."/>
            <person name="Fang Y."/>
            <person name="Donnelly M.J."/>
            <person name="Kadowaki T."/>
            <person name="McGarry J.W."/>
            <person name="Darby A.C."/>
            <person name="Makepeace B.L."/>
        </authorList>
    </citation>
    <scope>NUCLEOTIDE SEQUENCE [LARGE SCALE GENOMIC DNA]</scope>
    <source>
        <strain evidence="5">UoL-WK</strain>
    </source>
</reference>
<evidence type="ECO:0000313" key="6">
    <source>
        <dbReference type="Proteomes" id="UP000285301"/>
    </source>
</evidence>
<name>A0A3S4QHX9_9ACAR</name>
<dbReference type="Pfam" id="PF00089">
    <property type="entry name" value="Trypsin"/>
    <property type="match status" value="1"/>
</dbReference>
<dbReference type="SUPFAM" id="SSF50494">
    <property type="entry name" value="Trypsin-like serine proteases"/>
    <property type="match status" value="1"/>
</dbReference>
<comment type="caution">
    <text evidence="5">The sequence shown here is derived from an EMBL/GenBank/DDBJ whole genome shotgun (WGS) entry which is preliminary data.</text>
</comment>
<gene>
    <name evidence="5" type="ORF">B4U79_18406</name>
    <name evidence="4" type="ORF">B4U79_18419</name>
    <name evidence="3" type="ORF">B4U79_18454</name>
    <name evidence="2" type="ORF">B4U79_18513</name>
</gene>
<reference evidence="5" key="2">
    <citation type="submission" date="2018-11" db="EMBL/GenBank/DDBJ databases">
        <title>Trombidioid mite genomics.</title>
        <authorList>
            <person name="Dong X."/>
        </authorList>
    </citation>
    <scope>NUCLEOTIDE SEQUENCE</scope>
    <source>
        <strain evidence="5">UoL-WK</strain>
    </source>
</reference>
<organism evidence="5 6">
    <name type="scientific">Dinothrombium tinctorium</name>
    <dbReference type="NCBI Taxonomy" id="1965070"/>
    <lineage>
        <taxon>Eukaryota</taxon>
        <taxon>Metazoa</taxon>
        <taxon>Ecdysozoa</taxon>
        <taxon>Arthropoda</taxon>
        <taxon>Chelicerata</taxon>
        <taxon>Arachnida</taxon>
        <taxon>Acari</taxon>
        <taxon>Acariformes</taxon>
        <taxon>Trombidiformes</taxon>
        <taxon>Prostigmata</taxon>
        <taxon>Anystina</taxon>
        <taxon>Parasitengona</taxon>
        <taxon>Trombidioidea</taxon>
        <taxon>Trombidiidae</taxon>
        <taxon>Dinothrombium</taxon>
    </lineage>
</organism>
<dbReference type="InterPro" id="IPR009003">
    <property type="entry name" value="Peptidase_S1_PA"/>
</dbReference>
<dbReference type="EMBL" id="NCKU01006223">
    <property type="protein sequence ID" value="RWS03720.1"/>
    <property type="molecule type" value="Genomic_DNA"/>
</dbReference>
<proteinExistence type="predicted"/>
<evidence type="ECO:0000313" key="3">
    <source>
        <dbReference type="EMBL" id="RWS02992.1"/>
    </source>
</evidence>
<dbReference type="EMBL" id="NCKU01006344">
    <property type="protein sequence ID" value="RWS03598.1"/>
    <property type="molecule type" value="Genomic_DNA"/>
</dbReference>
<feature type="domain" description="Peptidase S1" evidence="1">
    <location>
        <begin position="13"/>
        <end position="140"/>
    </location>
</feature>
<dbReference type="AlphaFoldDB" id="A0A3S4QHX9"/>
<dbReference type="InterPro" id="IPR001254">
    <property type="entry name" value="Trypsin_dom"/>
</dbReference>
<dbReference type="GO" id="GO:0004252">
    <property type="term" value="F:serine-type endopeptidase activity"/>
    <property type="evidence" value="ECO:0007669"/>
    <property type="project" value="InterPro"/>
</dbReference>
<dbReference type="Gene3D" id="2.40.10.10">
    <property type="entry name" value="Trypsin-like serine proteases"/>
    <property type="match status" value="1"/>
</dbReference>
<evidence type="ECO:0000313" key="5">
    <source>
        <dbReference type="EMBL" id="RWS03720.1"/>
    </source>
</evidence>
<sequence>MENVYRLIFTVRERLQVLAGTHYWNNADRVGSLHTVTGRVPHPAFRISGFVGDIALIKVSPPFRYTRGTSTGRGAIGPVCLPRRRRVFRVSSGIVSGVGTVREDGPVSSFLKSRAYPSRPYFESSSMICAGNLRSSIGTCYLYEAI</sequence>
<dbReference type="InterPro" id="IPR043504">
    <property type="entry name" value="Peptidase_S1_PA_chymotrypsin"/>
</dbReference>
<keyword evidence="6" id="KW-1185">Reference proteome</keyword>
<evidence type="ECO:0000259" key="1">
    <source>
        <dbReference type="Pfam" id="PF00089"/>
    </source>
</evidence>
<dbReference type="GO" id="GO:0006508">
    <property type="term" value="P:proteolysis"/>
    <property type="evidence" value="ECO:0007669"/>
    <property type="project" value="InterPro"/>
</dbReference>
<dbReference type="EMBL" id="NCKU01008019">
    <property type="protein sequence ID" value="RWS02204.1"/>
    <property type="molecule type" value="Genomic_DNA"/>
</dbReference>
<dbReference type="EMBL" id="NCKU01006987">
    <property type="protein sequence ID" value="RWS02992.1"/>
    <property type="molecule type" value="Genomic_DNA"/>
</dbReference>